<dbReference type="HOGENOM" id="CLU_2511522_0_0_9"/>
<dbReference type="Proteomes" id="UP000000378">
    <property type="component" value="Chromosome"/>
</dbReference>
<organism evidence="2 3">
    <name type="scientific">Syntrophothermus lipocalidus (strain DSM 12680 / TGB-C1)</name>
    <dbReference type="NCBI Taxonomy" id="643648"/>
    <lineage>
        <taxon>Bacteria</taxon>
        <taxon>Bacillati</taxon>
        <taxon>Bacillota</taxon>
        <taxon>Clostridia</taxon>
        <taxon>Eubacteriales</taxon>
        <taxon>Syntrophomonadaceae</taxon>
        <taxon>Syntrophothermus</taxon>
    </lineage>
</organism>
<feature type="region of interest" description="Disordered" evidence="1">
    <location>
        <begin position="50"/>
        <end position="71"/>
    </location>
</feature>
<evidence type="ECO:0000313" key="2">
    <source>
        <dbReference type="EMBL" id="ADI01411.1"/>
    </source>
</evidence>
<reference evidence="2 3" key="2">
    <citation type="journal article" date="2010" name="Stand. Genomic Sci.">
        <title>Complete genome sequence of Syntrophothermus lipocalidus type strain (TGB-C1).</title>
        <authorList>
            <person name="Djao O.D."/>
            <person name="Zhang X."/>
            <person name="Lucas S."/>
            <person name="Lapidus A."/>
            <person name="Del Rio T.G."/>
            <person name="Nolan M."/>
            <person name="Tice H."/>
            <person name="Cheng J.F."/>
            <person name="Han C."/>
            <person name="Tapia R."/>
            <person name="Goodwin L."/>
            <person name="Pitluck S."/>
            <person name="Liolios K."/>
            <person name="Ivanova N."/>
            <person name="Mavromatis K."/>
            <person name="Mikhailova N."/>
            <person name="Ovchinnikova G."/>
            <person name="Pati A."/>
            <person name="Brambilla E."/>
            <person name="Chen A."/>
            <person name="Palaniappan K."/>
            <person name="Land M."/>
            <person name="Hauser L."/>
            <person name="Chang Y.J."/>
            <person name="Jeffries C.D."/>
            <person name="Rohde M."/>
            <person name="Sikorski J."/>
            <person name="Spring S."/>
            <person name="Goker M."/>
            <person name="Detter J.C."/>
            <person name="Woyke T."/>
            <person name="Bristow J."/>
            <person name="Eisen J.A."/>
            <person name="Markowitz V."/>
            <person name="Hugenholtz P."/>
            <person name="Kyrpides N.C."/>
            <person name="Klenk H.P."/>
        </authorList>
    </citation>
    <scope>NUCLEOTIDE SEQUENCE [LARGE SCALE GENOMIC DNA]</scope>
    <source>
        <strain evidence="3">DSM 12680 / TGB-C1</strain>
    </source>
</reference>
<gene>
    <name evidence="2" type="ordered locus">Slip_0627</name>
</gene>
<evidence type="ECO:0000256" key="1">
    <source>
        <dbReference type="SAM" id="MobiDB-lite"/>
    </source>
</evidence>
<dbReference type="KEGG" id="slp:Slip_0627"/>
<name>D7CL26_SYNLT</name>
<dbReference type="EMBL" id="CP002048">
    <property type="protein sequence ID" value="ADI01411.1"/>
    <property type="molecule type" value="Genomic_DNA"/>
</dbReference>
<keyword evidence="3" id="KW-1185">Reference proteome</keyword>
<evidence type="ECO:0000313" key="3">
    <source>
        <dbReference type="Proteomes" id="UP000000378"/>
    </source>
</evidence>
<accession>D7CL26</accession>
<feature type="region of interest" description="Disordered" evidence="1">
    <location>
        <begin position="10"/>
        <end position="29"/>
    </location>
</feature>
<sequence length="85" mass="9434">MKMLLWRSVSRAKRRMTSSGTQPSDNLMKERSLRLPLSAGQHTAKLRAAKRSAKQEVLHSEGLSSGTQDECSLEALSDFPEHAIP</sequence>
<protein>
    <submittedName>
        <fullName evidence="2">Uncharacterized protein</fullName>
    </submittedName>
</protein>
<proteinExistence type="predicted"/>
<reference evidence="3" key="1">
    <citation type="journal article" date="2010" name="Stand. Genomic Sci.">
        <title>Complete genome sequence of Syntrophothermus lipocalidus type strain (TGB-C1T).</title>
        <authorList>
            <consortium name="US DOE Joint Genome Institute (JGI-PGF)"/>
            <person name="Djao O."/>
            <person name="Zhang X."/>
            <person name="Lucas S."/>
            <person name="Lapidus A."/>
            <person name="Glavina Del Rio T."/>
            <person name="Nolan M."/>
            <person name="Tice H."/>
            <person name="Cheng J."/>
            <person name="Han C."/>
            <person name="Tapia R."/>
            <person name="Goodwin L."/>
            <person name="Pitluck S."/>
            <person name="Liolios K."/>
            <person name="Ivanova N."/>
            <person name="Mavromatis K."/>
            <person name="Mikhailova N."/>
            <person name="Ovchinnikova G."/>
            <person name="Pati A."/>
            <person name="Brambilla E."/>
            <person name="Chen A."/>
            <person name="Palaniappan K."/>
            <person name="Land M."/>
            <person name="Hauser L."/>
            <person name="Chang Y."/>
            <person name="Jeffries C."/>
            <person name="Rohde M."/>
            <person name="Sikorski J."/>
            <person name="Spring S."/>
            <person name="Goker M."/>
            <person name="Detter J."/>
            <person name="Woyke T."/>
            <person name="Bristow J."/>
            <person name="Eisen J."/>
            <person name="Markowitz V."/>
            <person name="Hugenholtz P."/>
            <person name="Kyrpides N."/>
            <person name="Klenk H."/>
        </authorList>
    </citation>
    <scope>NUCLEOTIDE SEQUENCE [LARGE SCALE GENOMIC DNA]</scope>
    <source>
        <strain evidence="3">DSM 12680 / TGB-C1</strain>
    </source>
</reference>
<dbReference type="AlphaFoldDB" id="D7CL26"/>